<organism evidence="1 2">
    <name type="scientific">Leersia perrieri</name>
    <dbReference type="NCBI Taxonomy" id="77586"/>
    <lineage>
        <taxon>Eukaryota</taxon>
        <taxon>Viridiplantae</taxon>
        <taxon>Streptophyta</taxon>
        <taxon>Embryophyta</taxon>
        <taxon>Tracheophyta</taxon>
        <taxon>Spermatophyta</taxon>
        <taxon>Magnoliopsida</taxon>
        <taxon>Liliopsida</taxon>
        <taxon>Poales</taxon>
        <taxon>Poaceae</taxon>
        <taxon>BOP clade</taxon>
        <taxon>Oryzoideae</taxon>
        <taxon>Oryzeae</taxon>
        <taxon>Oryzinae</taxon>
        <taxon>Leersia</taxon>
    </lineage>
</organism>
<keyword evidence="2" id="KW-1185">Reference proteome</keyword>
<dbReference type="EnsemblPlants" id="LPERR02G02920.1">
    <property type="protein sequence ID" value="LPERR02G02920.1"/>
    <property type="gene ID" value="LPERR02G02920"/>
</dbReference>
<sequence>MRRRFVYVVVGGCYSRRAVVDGESFRMHRIDMSRFFRPPDSPPRKPNDIAAAEAMVAGRLPRPSMTFRAPSSEHHDGSMHFMLLDGRDKVLTTDQTGRAAIYDARDHAMRTAPTLAKPKTGLPVAVGGGHSLYVLDTTTRPEEHSFEALVYERGLRHRWLGKCYDDWRCHPLPPPPRRQRCRLRGDSTNNHQICALDLAGAAKPPALCNLFEQDLKPPKDWMSTTSYLVHLGSARFCVARFFHKLGKISCYGGMDTRPRVHAPFSLAWRLVRLVQGLG</sequence>
<accession>A0A0D9VC20</accession>
<dbReference type="STRING" id="77586.A0A0D9VC20"/>
<dbReference type="eggNOG" id="ENOG502R42V">
    <property type="taxonomic scope" value="Eukaryota"/>
</dbReference>
<evidence type="ECO:0000313" key="2">
    <source>
        <dbReference type="Proteomes" id="UP000032180"/>
    </source>
</evidence>
<dbReference type="InterPro" id="IPR012871">
    <property type="entry name" value="DUF1668_ORYSA"/>
</dbReference>
<dbReference type="Gramene" id="LPERR02G02920.1">
    <property type="protein sequence ID" value="LPERR02G02920.1"/>
    <property type="gene ID" value="LPERR02G02920"/>
</dbReference>
<dbReference type="Proteomes" id="UP000032180">
    <property type="component" value="Chromosome 2"/>
</dbReference>
<dbReference type="PANTHER" id="PTHR33085:SF88">
    <property type="entry name" value="OS08G0165000 PROTEIN"/>
    <property type="match status" value="1"/>
</dbReference>
<dbReference type="HOGENOM" id="CLU_018267_0_1_1"/>
<evidence type="ECO:0000313" key="1">
    <source>
        <dbReference type="EnsemblPlants" id="LPERR02G02920.1"/>
    </source>
</evidence>
<name>A0A0D9VC20_9ORYZ</name>
<dbReference type="AlphaFoldDB" id="A0A0D9VC20"/>
<reference evidence="1" key="3">
    <citation type="submission" date="2015-04" db="UniProtKB">
        <authorList>
            <consortium name="EnsemblPlants"/>
        </authorList>
    </citation>
    <scope>IDENTIFICATION</scope>
</reference>
<proteinExistence type="predicted"/>
<dbReference type="PANTHER" id="PTHR33085">
    <property type="entry name" value="OS12G0113100 PROTEIN-RELATED"/>
    <property type="match status" value="1"/>
</dbReference>
<reference evidence="1 2" key="1">
    <citation type="submission" date="2012-08" db="EMBL/GenBank/DDBJ databases">
        <title>Oryza genome evolution.</title>
        <authorList>
            <person name="Wing R.A."/>
        </authorList>
    </citation>
    <scope>NUCLEOTIDE SEQUENCE</scope>
</reference>
<dbReference type="Pfam" id="PF07893">
    <property type="entry name" value="DUF1668"/>
    <property type="match status" value="2"/>
</dbReference>
<protein>
    <submittedName>
        <fullName evidence="1">Uncharacterized protein</fullName>
    </submittedName>
</protein>
<reference evidence="2" key="2">
    <citation type="submission" date="2013-12" db="EMBL/GenBank/DDBJ databases">
        <authorList>
            <person name="Yu Y."/>
            <person name="Lee S."/>
            <person name="de Baynast K."/>
            <person name="Wissotski M."/>
            <person name="Liu L."/>
            <person name="Talag J."/>
            <person name="Goicoechea J."/>
            <person name="Angelova A."/>
            <person name="Jetty R."/>
            <person name="Kudrna D."/>
            <person name="Golser W."/>
            <person name="Rivera L."/>
            <person name="Zhang J."/>
            <person name="Wing R."/>
        </authorList>
    </citation>
    <scope>NUCLEOTIDE SEQUENCE</scope>
</reference>